<feature type="region of interest" description="Disordered" evidence="6">
    <location>
        <begin position="297"/>
        <end position="357"/>
    </location>
</feature>
<feature type="compositionally biased region" description="Low complexity" evidence="6">
    <location>
        <begin position="67"/>
        <end position="83"/>
    </location>
</feature>
<evidence type="ECO:0000313" key="8">
    <source>
        <dbReference type="Proteomes" id="UP001304243"/>
    </source>
</evidence>
<dbReference type="SUPFAM" id="SSF50784">
    <property type="entry name" value="Transcription factor IIA (TFIIA), beta-barrel domain"/>
    <property type="match status" value="1"/>
</dbReference>
<dbReference type="PANTHER" id="PTHR12694:SF8">
    <property type="entry name" value="TRANSCRIPTION INITIATION FACTOR IIA SUBUNIT 1"/>
    <property type="match status" value="1"/>
</dbReference>
<feature type="compositionally biased region" description="Low complexity" evidence="6">
    <location>
        <begin position="174"/>
        <end position="209"/>
    </location>
</feature>
<feature type="compositionally biased region" description="Low complexity" evidence="6">
    <location>
        <begin position="104"/>
        <end position="120"/>
    </location>
</feature>
<dbReference type="GO" id="GO:0006367">
    <property type="term" value="P:transcription initiation at RNA polymerase II promoter"/>
    <property type="evidence" value="ECO:0007669"/>
    <property type="project" value="InterPro"/>
</dbReference>
<feature type="compositionally biased region" description="Pro residues" evidence="6">
    <location>
        <begin position="133"/>
        <end position="143"/>
    </location>
</feature>
<comment type="similarity">
    <text evidence="2">Belongs to the TFIIA subunit 1 family.</text>
</comment>
<dbReference type="GO" id="GO:0005672">
    <property type="term" value="C:transcription factor TFIIA complex"/>
    <property type="evidence" value="ECO:0007669"/>
    <property type="project" value="InterPro"/>
</dbReference>
<dbReference type="CDD" id="cd07976">
    <property type="entry name" value="TFIIA_alpha_beta_like"/>
    <property type="match status" value="2"/>
</dbReference>
<feature type="region of interest" description="Disordered" evidence="6">
    <location>
        <begin position="125"/>
        <end position="226"/>
    </location>
</feature>
<evidence type="ECO:0000313" key="7">
    <source>
        <dbReference type="EMBL" id="KAK4515035.1"/>
    </source>
</evidence>
<proteinExistence type="inferred from homology"/>
<evidence type="ECO:0000256" key="3">
    <source>
        <dbReference type="ARBA" id="ARBA00023163"/>
    </source>
</evidence>
<gene>
    <name evidence="7" type="ORF">ATC70_002644</name>
</gene>
<feature type="compositionally biased region" description="Low complexity" evidence="6">
    <location>
        <begin position="321"/>
        <end position="336"/>
    </location>
</feature>
<dbReference type="SUPFAM" id="SSF47396">
    <property type="entry name" value="Transcription factor IIA (TFIIA), alpha-helical domain"/>
    <property type="match status" value="1"/>
</dbReference>
<reference evidence="7 8" key="1">
    <citation type="submission" date="2022-11" db="EMBL/GenBank/DDBJ databases">
        <title>Mucor velutinosus strain NIH1002 WGS.</title>
        <authorList>
            <person name="Subramanian P."/>
            <person name="Mullikin J.C."/>
            <person name="Segre J.A."/>
            <person name="Zelazny A.M."/>
        </authorList>
    </citation>
    <scope>NUCLEOTIDE SEQUENCE [LARGE SCALE GENOMIC DNA]</scope>
    <source>
        <strain evidence="7 8">NIH1002</strain>
    </source>
</reference>
<dbReference type="FunFam" id="1.10.287.100:FF:000001">
    <property type="entry name" value="Transcription initiation factor IIA subunit"/>
    <property type="match status" value="1"/>
</dbReference>
<dbReference type="InterPro" id="IPR009088">
    <property type="entry name" value="TFIIA_b-brl"/>
</dbReference>
<organism evidence="7 8">
    <name type="scientific">Mucor velutinosus</name>
    <dbReference type="NCBI Taxonomy" id="708070"/>
    <lineage>
        <taxon>Eukaryota</taxon>
        <taxon>Fungi</taxon>
        <taxon>Fungi incertae sedis</taxon>
        <taxon>Mucoromycota</taxon>
        <taxon>Mucoromycotina</taxon>
        <taxon>Mucoromycetes</taxon>
        <taxon>Mucorales</taxon>
        <taxon>Mucorineae</taxon>
        <taxon>Mucoraceae</taxon>
        <taxon>Mucor</taxon>
    </lineage>
</organism>
<keyword evidence="8" id="KW-1185">Reference proteome</keyword>
<evidence type="ECO:0000256" key="5">
    <source>
        <dbReference type="ARBA" id="ARBA00074154"/>
    </source>
</evidence>
<dbReference type="Pfam" id="PF03153">
    <property type="entry name" value="TFIIA"/>
    <property type="match status" value="1"/>
</dbReference>
<sequence length="406" mass="44906">MSNAIVSNVYRYVIDDVINQVRGDFEDMGIDDSVLQELQRSWETKVARSRVANFGFKEDGYYDEDGNNNNNNGGDANALSNSNVNTNPNGQKAAQLPYSAEYANNNNNNNNPHSNNGPSAASLASLAATTAARPPPPPQPYGLPPNMSNNNNSNNNSRPFPDPDHLLNQYQMMQQHKPPHLQQQQQQQQQQQHQQQHQQNNNLPELQLPGLPRPNLPQNDGANDFEPLSTQQIDQRIEDMIQSSQDKEEEMQISFTASSFSGEPLALDSLPDSVKQLMQEARERAIKAGAIKKRTRIAQLDGEGDTPAAETPSASSTGAPDASTNNATTTAATSTANDDDINSDLDDTDDEDDDGEGGEEIEHIILCLYDKVTRTKNKWKCILKDGIMLVNGRDYLFHRANGDFEW</sequence>
<dbReference type="PANTHER" id="PTHR12694">
    <property type="entry name" value="TRANSCRIPTION INITIATION FACTOR IIA SUBUNIT 1"/>
    <property type="match status" value="1"/>
</dbReference>
<dbReference type="EMBL" id="JASEJX010000015">
    <property type="protein sequence ID" value="KAK4515035.1"/>
    <property type="molecule type" value="Genomic_DNA"/>
</dbReference>
<feature type="compositionally biased region" description="Acidic residues" evidence="6">
    <location>
        <begin position="337"/>
        <end position="357"/>
    </location>
</feature>
<dbReference type="AlphaFoldDB" id="A0AAN7DFM8"/>
<evidence type="ECO:0000256" key="1">
    <source>
        <dbReference type="ARBA" id="ARBA00004123"/>
    </source>
</evidence>
<name>A0AAN7DFM8_9FUNG</name>
<feature type="region of interest" description="Disordered" evidence="6">
    <location>
        <begin position="101"/>
        <end position="120"/>
    </location>
</feature>
<dbReference type="InterPro" id="IPR004855">
    <property type="entry name" value="TFIIA_asu/bsu"/>
</dbReference>
<dbReference type="RefSeq" id="XP_064681701.1">
    <property type="nucleotide sequence ID" value="XM_064822015.1"/>
</dbReference>
<feature type="region of interest" description="Disordered" evidence="6">
    <location>
        <begin position="58"/>
        <end position="92"/>
    </location>
</feature>
<dbReference type="SMART" id="SM01371">
    <property type="entry name" value="TFIIA"/>
    <property type="match status" value="1"/>
</dbReference>
<accession>A0AAN7DFM8</accession>
<dbReference type="Proteomes" id="UP001304243">
    <property type="component" value="Unassembled WGS sequence"/>
</dbReference>
<keyword evidence="4" id="KW-0539">Nucleus</keyword>
<comment type="caution">
    <text evidence="7">The sequence shown here is derived from an EMBL/GenBank/DDBJ whole genome shotgun (WGS) entry which is preliminary data.</text>
</comment>
<keyword evidence="3" id="KW-0804">Transcription</keyword>
<evidence type="ECO:0000256" key="4">
    <source>
        <dbReference type="ARBA" id="ARBA00023242"/>
    </source>
</evidence>
<feature type="compositionally biased region" description="Low complexity" evidence="6">
    <location>
        <begin position="144"/>
        <end position="157"/>
    </location>
</feature>
<evidence type="ECO:0000256" key="2">
    <source>
        <dbReference type="ARBA" id="ARBA00010059"/>
    </source>
</evidence>
<comment type="subcellular location">
    <subcellularLocation>
        <location evidence="1">Nucleus</location>
    </subcellularLocation>
</comment>
<evidence type="ECO:0000256" key="6">
    <source>
        <dbReference type="SAM" id="MobiDB-lite"/>
    </source>
</evidence>
<dbReference type="GeneID" id="89946346"/>
<dbReference type="Gene3D" id="1.10.287.100">
    <property type="match status" value="1"/>
</dbReference>
<protein>
    <recommendedName>
        <fullName evidence="5">Transcription initiation factor IIA large subunit</fullName>
    </recommendedName>
</protein>
<dbReference type="Gene3D" id="2.30.18.10">
    <property type="entry name" value="Transcription factor IIA (TFIIA), beta-barrel domain"/>
    <property type="match status" value="1"/>
</dbReference>